<accession>A0A166EV27</accession>
<evidence type="ECO:0000313" key="2">
    <source>
        <dbReference type="Proteomes" id="UP000076532"/>
    </source>
</evidence>
<dbReference type="EMBL" id="KV417597">
    <property type="protein sequence ID" value="KZP16136.1"/>
    <property type="molecule type" value="Genomic_DNA"/>
</dbReference>
<sequence length="123" mass="13748">MECAIALGTSPALSFATRSIYTYARARCLRDCVPFCLINELVLLMLIEGRTKFYNTCLFSLLVLMPTPRHQPAVGPRACPIACVLSYQTAAIMHVHERIWQSVRHQVLKCLDGPIIVVATDEN</sequence>
<evidence type="ECO:0000313" key="1">
    <source>
        <dbReference type="EMBL" id="KZP16136.1"/>
    </source>
</evidence>
<organism evidence="1 2">
    <name type="scientific">Athelia psychrophila</name>
    <dbReference type="NCBI Taxonomy" id="1759441"/>
    <lineage>
        <taxon>Eukaryota</taxon>
        <taxon>Fungi</taxon>
        <taxon>Dikarya</taxon>
        <taxon>Basidiomycota</taxon>
        <taxon>Agaricomycotina</taxon>
        <taxon>Agaricomycetes</taxon>
        <taxon>Agaricomycetidae</taxon>
        <taxon>Atheliales</taxon>
        <taxon>Atheliaceae</taxon>
        <taxon>Athelia</taxon>
    </lineage>
</organism>
<keyword evidence="2" id="KW-1185">Reference proteome</keyword>
<protein>
    <submittedName>
        <fullName evidence="1">Uncharacterized protein</fullName>
    </submittedName>
</protein>
<name>A0A166EV27_9AGAM</name>
<dbReference type="Proteomes" id="UP000076532">
    <property type="component" value="Unassembled WGS sequence"/>
</dbReference>
<proteinExistence type="predicted"/>
<dbReference type="AlphaFoldDB" id="A0A166EV27"/>
<reference evidence="1 2" key="1">
    <citation type="journal article" date="2016" name="Mol. Biol. Evol.">
        <title>Comparative Genomics of Early-Diverging Mushroom-Forming Fungi Provides Insights into the Origins of Lignocellulose Decay Capabilities.</title>
        <authorList>
            <person name="Nagy L.G."/>
            <person name="Riley R."/>
            <person name="Tritt A."/>
            <person name="Adam C."/>
            <person name="Daum C."/>
            <person name="Floudas D."/>
            <person name="Sun H."/>
            <person name="Yadav J.S."/>
            <person name="Pangilinan J."/>
            <person name="Larsson K.H."/>
            <person name="Matsuura K."/>
            <person name="Barry K."/>
            <person name="Labutti K."/>
            <person name="Kuo R."/>
            <person name="Ohm R.A."/>
            <person name="Bhattacharya S.S."/>
            <person name="Shirouzu T."/>
            <person name="Yoshinaga Y."/>
            <person name="Martin F.M."/>
            <person name="Grigoriev I.V."/>
            <person name="Hibbett D.S."/>
        </authorList>
    </citation>
    <scope>NUCLEOTIDE SEQUENCE [LARGE SCALE GENOMIC DNA]</scope>
    <source>
        <strain evidence="1 2">CBS 109695</strain>
    </source>
</reference>
<gene>
    <name evidence="1" type="ORF">FIBSPDRAFT_67550</name>
</gene>